<keyword evidence="4" id="KW-0732">Signal</keyword>
<sequence>MSLFQLSLIFHLFLHVYGADEISSSTTNDHNDNRNRSVTNGINRIVGGSPTTIKQYPFMAKQISIQWRYNRVHRCGGTYIMTHYILTAAHCVTSGTRWLADNPYLLVAVAGSTTLEFTSTWQIQSIDQIFPHEGYNGATMAHDIALLRPFRITAYVTFVRLPDQSDEDLVKRQPMCEVLGWGKTHTSTPFRDPPSLNRASVPLISSSQCSQYAGYQNILSDHICAGFEAGGVDACQGDSGGPLLCDGIQIGVTSWGLGCAAPQAPGVYSRVDVHLPWINQTVMRSNAALIISSRFIIITLFIAIWSLSSIHIKIYDTKHAVFSSSFSCNSGEGKINGISRYDDAIITAVESGHICLWRLNDNNEILIETGENLNRMRHSNVNKNLIATGGKEHKLQLFDLQTKTRIFEEKNVRHDWLELRVPLWISDIGFFPQSSKIATCSRYGHIRLYDPDAQRRPVINLEMKDQALTTLAIAPKEIVSAISCTKNNPYIVSVGLDRYLRVHHLNTKKLLQKIYLTSRLSCLVKSMDKSNNGDIVQITEDSDEEYDAMFDKMRKLDD</sequence>
<dbReference type="InterPro" id="IPR043504">
    <property type="entry name" value="Peptidase_S1_PA_chymotrypsin"/>
</dbReference>
<dbReference type="GO" id="GO:0006508">
    <property type="term" value="P:proteolysis"/>
    <property type="evidence" value="ECO:0007669"/>
    <property type="project" value="UniProtKB-KW"/>
</dbReference>
<dbReference type="EMBL" id="JAQQBS010000001">
    <property type="protein sequence ID" value="KAK0176295.1"/>
    <property type="molecule type" value="Genomic_DNA"/>
</dbReference>
<dbReference type="AlphaFoldDB" id="A0AA39FUX7"/>
<gene>
    <name evidence="6" type="ORF">PV328_000442</name>
</gene>
<dbReference type="PANTHER" id="PTHR24252:SF7">
    <property type="entry name" value="HYALIN"/>
    <property type="match status" value="1"/>
</dbReference>
<comment type="similarity">
    <text evidence="2">Belongs to the peptidase S1 family. CLIP subfamily.</text>
</comment>
<proteinExistence type="inferred from homology"/>
<dbReference type="InterPro" id="IPR015943">
    <property type="entry name" value="WD40/YVTN_repeat-like_dom_sf"/>
</dbReference>
<reference evidence="6" key="1">
    <citation type="journal article" date="2023" name="bioRxiv">
        <title>Scaffold-level genome assemblies of two parasitoid biocontrol wasps reveal the parthenogenesis mechanism and an associated novel virus.</title>
        <authorList>
            <person name="Inwood S."/>
            <person name="Skelly J."/>
            <person name="Guhlin J."/>
            <person name="Harrop T."/>
            <person name="Goldson S."/>
            <person name="Dearden P."/>
        </authorList>
    </citation>
    <scope>NUCLEOTIDE SEQUENCE</scope>
    <source>
        <strain evidence="6">Irish</strain>
        <tissue evidence="6">Whole body</tissue>
    </source>
</reference>
<keyword evidence="1" id="KW-1015">Disulfide bond</keyword>
<dbReference type="InterPro" id="IPR036322">
    <property type="entry name" value="WD40_repeat_dom_sf"/>
</dbReference>
<dbReference type="InterPro" id="IPR009003">
    <property type="entry name" value="Peptidase_S1_PA"/>
</dbReference>
<dbReference type="PANTHER" id="PTHR24252">
    <property type="entry name" value="ACROSIN-RELATED"/>
    <property type="match status" value="1"/>
</dbReference>
<dbReference type="GO" id="GO:0004252">
    <property type="term" value="F:serine-type endopeptidase activity"/>
    <property type="evidence" value="ECO:0007669"/>
    <property type="project" value="InterPro"/>
</dbReference>
<feature type="chain" id="PRO_5041206175" description="Peptidase S1 domain-containing protein" evidence="4">
    <location>
        <begin position="19"/>
        <end position="558"/>
    </location>
</feature>
<dbReference type="Proteomes" id="UP001168990">
    <property type="component" value="Unassembled WGS sequence"/>
</dbReference>
<dbReference type="PRINTS" id="PR00722">
    <property type="entry name" value="CHYMOTRYPSIN"/>
</dbReference>
<dbReference type="InterPro" id="IPR033116">
    <property type="entry name" value="TRYPSIN_SER"/>
</dbReference>
<evidence type="ECO:0000259" key="5">
    <source>
        <dbReference type="PROSITE" id="PS50240"/>
    </source>
</evidence>
<dbReference type="FunFam" id="2.40.10.10:FF:000002">
    <property type="entry name" value="Transmembrane protease serine"/>
    <property type="match status" value="1"/>
</dbReference>
<evidence type="ECO:0000313" key="6">
    <source>
        <dbReference type="EMBL" id="KAK0176295.1"/>
    </source>
</evidence>
<comment type="caution">
    <text evidence="6">The sequence shown here is derived from an EMBL/GenBank/DDBJ whole genome shotgun (WGS) entry which is preliminary data.</text>
</comment>
<keyword evidence="3" id="KW-0378">Hydrolase</keyword>
<feature type="signal peptide" evidence="4">
    <location>
        <begin position="1"/>
        <end position="18"/>
    </location>
</feature>
<dbReference type="PROSITE" id="PS50240">
    <property type="entry name" value="TRYPSIN_DOM"/>
    <property type="match status" value="1"/>
</dbReference>
<dbReference type="PROSITE" id="PS00135">
    <property type="entry name" value="TRYPSIN_SER"/>
    <property type="match status" value="1"/>
</dbReference>
<keyword evidence="7" id="KW-1185">Reference proteome</keyword>
<keyword evidence="3" id="KW-0720">Serine protease</keyword>
<feature type="domain" description="Peptidase S1" evidence="5">
    <location>
        <begin position="45"/>
        <end position="283"/>
    </location>
</feature>
<dbReference type="PROSITE" id="PS00134">
    <property type="entry name" value="TRYPSIN_HIS"/>
    <property type="match status" value="1"/>
</dbReference>
<dbReference type="SUPFAM" id="SSF50494">
    <property type="entry name" value="Trypsin-like serine proteases"/>
    <property type="match status" value="1"/>
</dbReference>
<reference evidence="6" key="2">
    <citation type="submission" date="2023-03" db="EMBL/GenBank/DDBJ databases">
        <authorList>
            <person name="Inwood S.N."/>
            <person name="Skelly J.G."/>
            <person name="Guhlin J."/>
            <person name="Harrop T.W.R."/>
            <person name="Goldson S.G."/>
            <person name="Dearden P.K."/>
        </authorList>
    </citation>
    <scope>NUCLEOTIDE SEQUENCE</scope>
    <source>
        <strain evidence="6">Irish</strain>
        <tissue evidence="6">Whole body</tissue>
    </source>
</reference>
<organism evidence="6 7">
    <name type="scientific">Microctonus aethiopoides</name>
    <dbReference type="NCBI Taxonomy" id="144406"/>
    <lineage>
        <taxon>Eukaryota</taxon>
        <taxon>Metazoa</taxon>
        <taxon>Ecdysozoa</taxon>
        <taxon>Arthropoda</taxon>
        <taxon>Hexapoda</taxon>
        <taxon>Insecta</taxon>
        <taxon>Pterygota</taxon>
        <taxon>Neoptera</taxon>
        <taxon>Endopterygota</taxon>
        <taxon>Hymenoptera</taxon>
        <taxon>Apocrita</taxon>
        <taxon>Ichneumonoidea</taxon>
        <taxon>Braconidae</taxon>
        <taxon>Euphorinae</taxon>
        <taxon>Microctonus</taxon>
    </lineage>
</organism>
<evidence type="ECO:0000256" key="4">
    <source>
        <dbReference type="SAM" id="SignalP"/>
    </source>
</evidence>
<dbReference type="InterPro" id="IPR001680">
    <property type="entry name" value="WD40_rpt"/>
</dbReference>
<dbReference type="InterPro" id="IPR001314">
    <property type="entry name" value="Peptidase_S1A"/>
</dbReference>
<dbReference type="SMART" id="SM00020">
    <property type="entry name" value="Tryp_SPc"/>
    <property type="match status" value="1"/>
</dbReference>
<dbReference type="SMART" id="SM00320">
    <property type="entry name" value="WD40"/>
    <property type="match status" value="4"/>
</dbReference>
<dbReference type="InterPro" id="IPR018114">
    <property type="entry name" value="TRYPSIN_HIS"/>
</dbReference>
<keyword evidence="3" id="KW-0645">Protease</keyword>
<dbReference type="InterPro" id="IPR001254">
    <property type="entry name" value="Trypsin_dom"/>
</dbReference>
<evidence type="ECO:0000256" key="1">
    <source>
        <dbReference type="ARBA" id="ARBA00023157"/>
    </source>
</evidence>
<evidence type="ECO:0000256" key="3">
    <source>
        <dbReference type="RuleBase" id="RU363034"/>
    </source>
</evidence>
<dbReference type="SUPFAM" id="SSF50978">
    <property type="entry name" value="WD40 repeat-like"/>
    <property type="match status" value="1"/>
</dbReference>
<dbReference type="Gene3D" id="2.40.10.10">
    <property type="entry name" value="Trypsin-like serine proteases"/>
    <property type="match status" value="1"/>
</dbReference>
<dbReference type="Gene3D" id="2.130.10.10">
    <property type="entry name" value="YVTN repeat-like/Quinoprotein amine dehydrogenase"/>
    <property type="match status" value="1"/>
</dbReference>
<protein>
    <recommendedName>
        <fullName evidence="5">Peptidase S1 domain-containing protein</fullName>
    </recommendedName>
</protein>
<evidence type="ECO:0000256" key="2">
    <source>
        <dbReference type="ARBA" id="ARBA00024195"/>
    </source>
</evidence>
<accession>A0AA39FUX7</accession>
<name>A0AA39FUX7_9HYME</name>
<dbReference type="CDD" id="cd00190">
    <property type="entry name" value="Tryp_SPc"/>
    <property type="match status" value="1"/>
</dbReference>
<evidence type="ECO:0000313" key="7">
    <source>
        <dbReference type="Proteomes" id="UP001168990"/>
    </source>
</evidence>
<dbReference type="Pfam" id="PF00089">
    <property type="entry name" value="Trypsin"/>
    <property type="match status" value="1"/>
</dbReference>